<name>A0AAW0N2K5_9GOBI</name>
<feature type="region of interest" description="Disordered" evidence="1">
    <location>
        <begin position="223"/>
        <end position="243"/>
    </location>
</feature>
<organism evidence="2 3">
    <name type="scientific">Mugilogobius chulae</name>
    <name type="common">yellowstripe goby</name>
    <dbReference type="NCBI Taxonomy" id="88201"/>
    <lineage>
        <taxon>Eukaryota</taxon>
        <taxon>Metazoa</taxon>
        <taxon>Chordata</taxon>
        <taxon>Craniata</taxon>
        <taxon>Vertebrata</taxon>
        <taxon>Euteleostomi</taxon>
        <taxon>Actinopterygii</taxon>
        <taxon>Neopterygii</taxon>
        <taxon>Teleostei</taxon>
        <taxon>Neoteleostei</taxon>
        <taxon>Acanthomorphata</taxon>
        <taxon>Gobiaria</taxon>
        <taxon>Gobiiformes</taxon>
        <taxon>Gobioidei</taxon>
        <taxon>Gobiidae</taxon>
        <taxon>Gobionellinae</taxon>
        <taxon>Mugilogobius</taxon>
    </lineage>
</organism>
<feature type="region of interest" description="Disordered" evidence="1">
    <location>
        <begin position="388"/>
        <end position="407"/>
    </location>
</feature>
<feature type="compositionally biased region" description="Basic and acidic residues" evidence="1">
    <location>
        <begin position="32"/>
        <end position="79"/>
    </location>
</feature>
<comment type="caution">
    <text evidence="2">The sequence shown here is derived from an EMBL/GenBank/DDBJ whole genome shotgun (WGS) entry which is preliminary data.</text>
</comment>
<accession>A0AAW0N2K5</accession>
<gene>
    <name evidence="2" type="ORF">WMY93_027241</name>
</gene>
<sequence length="424" mass="49320">MEVTGTERTGRGEEKGGRRGRRRWAWVRRKKKEIERREREKESEMRKKEREGESENKDERERGIERTEREKREREGREKNGKRKRGEKEREREKERRKRERVVEKSKREGGDRGKQLNRLRDERRQKVLDSELTTTEANKSPKRQKWAKVDGPVWAKCQWAKLELTHVRRQAGGRVQSEKSEFSSDSDVIKTLQTQKSVERTLLWRLRPRAAWTFCSEAAGSHKHDTNTAQSEQKRVPGEKSNKHTEEYNCLLTHSRTGFLTLEEKTRTVFYGHARLSRLCVTFKPLLLSRTCFSAFRSFTSDSSTPPEPRCACAEPARFECRHEHHIPSASVVWYPALAHAHTAAAHCHGERTVPRQTQQDARATGLVPAQPTLLFTHDNHASTVRHPGIRWCPTTPKPTRNSRAGEGVLGVTSTRLERMTRN</sequence>
<keyword evidence="3" id="KW-1185">Reference proteome</keyword>
<evidence type="ECO:0000313" key="2">
    <source>
        <dbReference type="EMBL" id="KAK7884118.1"/>
    </source>
</evidence>
<feature type="region of interest" description="Disordered" evidence="1">
    <location>
        <begin position="1"/>
        <end position="125"/>
    </location>
</feature>
<evidence type="ECO:0000313" key="3">
    <source>
        <dbReference type="Proteomes" id="UP001460270"/>
    </source>
</evidence>
<proteinExistence type="predicted"/>
<protein>
    <submittedName>
        <fullName evidence="2">Uncharacterized protein</fullName>
    </submittedName>
</protein>
<reference evidence="3" key="1">
    <citation type="submission" date="2024-04" db="EMBL/GenBank/DDBJ databases">
        <title>Salinicola lusitanus LLJ914,a marine bacterium isolated from the Okinawa Trough.</title>
        <authorList>
            <person name="Li J."/>
        </authorList>
    </citation>
    <scope>NUCLEOTIDE SEQUENCE [LARGE SCALE GENOMIC DNA]</scope>
</reference>
<feature type="compositionally biased region" description="Basic and acidic residues" evidence="1">
    <location>
        <begin position="101"/>
        <end position="125"/>
    </location>
</feature>
<dbReference type="EMBL" id="JBBPFD010000020">
    <property type="protein sequence ID" value="KAK7884118.1"/>
    <property type="molecule type" value="Genomic_DNA"/>
</dbReference>
<evidence type="ECO:0000256" key="1">
    <source>
        <dbReference type="SAM" id="MobiDB-lite"/>
    </source>
</evidence>
<feature type="compositionally biased region" description="Basic residues" evidence="1">
    <location>
        <begin position="18"/>
        <end position="31"/>
    </location>
</feature>
<dbReference type="Proteomes" id="UP001460270">
    <property type="component" value="Unassembled WGS sequence"/>
</dbReference>
<dbReference type="AlphaFoldDB" id="A0AAW0N2K5"/>
<feature type="compositionally biased region" description="Basic and acidic residues" evidence="1">
    <location>
        <begin position="8"/>
        <end position="17"/>
    </location>
</feature>